<dbReference type="InterPro" id="IPR000843">
    <property type="entry name" value="HTH_LacI"/>
</dbReference>
<evidence type="ECO:0000256" key="2">
    <source>
        <dbReference type="ARBA" id="ARBA00023125"/>
    </source>
</evidence>
<dbReference type="Pfam" id="PF13377">
    <property type="entry name" value="Peripla_BP_3"/>
    <property type="match status" value="1"/>
</dbReference>
<dbReference type="AlphaFoldDB" id="A0A2U1ZXC0"/>
<evidence type="ECO:0000313" key="5">
    <source>
        <dbReference type="EMBL" id="PWD51637.1"/>
    </source>
</evidence>
<keyword evidence="2" id="KW-0238">DNA-binding</keyword>
<dbReference type="CDD" id="cd01392">
    <property type="entry name" value="HTH_LacI"/>
    <property type="match status" value="1"/>
</dbReference>
<dbReference type="InterPro" id="IPR010982">
    <property type="entry name" value="Lambda_DNA-bd_dom_sf"/>
</dbReference>
<dbReference type="SUPFAM" id="SSF47413">
    <property type="entry name" value="lambda repressor-like DNA-binding domains"/>
    <property type="match status" value="1"/>
</dbReference>
<keyword evidence="3" id="KW-0804">Transcription</keyword>
<keyword evidence="1" id="KW-0805">Transcription regulation</keyword>
<dbReference type="PANTHER" id="PTHR30146">
    <property type="entry name" value="LACI-RELATED TRANSCRIPTIONAL REPRESSOR"/>
    <property type="match status" value="1"/>
</dbReference>
<dbReference type="PROSITE" id="PS50932">
    <property type="entry name" value="HTH_LACI_2"/>
    <property type="match status" value="1"/>
</dbReference>
<dbReference type="InterPro" id="IPR028082">
    <property type="entry name" value="Peripla_BP_I"/>
</dbReference>
<dbReference type="PANTHER" id="PTHR30146:SF109">
    <property type="entry name" value="HTH-TYPE TRANSCRIPTIONAL REGULATOR GALS"/>
    <property type="match status" value="1"/>
</dbReference>
<dbReference type="Gene3D" id="1.10.260.40">
    <property type="entry name" value="lambda repressor-like DNA-binding domains"/>
    <property type="match status" value="1"/>
</dbReference>
<keyword evidence="6" id="KW-1185">Reference proteome</keyword>
<dbReference type="InterPro" id="IPR046335">
    <property type="entry name" value="LacI/GalR-like_sensor"/>
</dbReference>
<dbReference type="RefSeq" id="WP_109230017.1">
    <property type="nucleotide sequence ID" value="NZ_PYHR01000002.1"/>
</dbReference>
<evidence type="ECO:0000256" key="3">
    <source>
        <dbReference type="ARBA" id="ARBA00023163"/>
    </source>
</evidence>
<accession>A0A2U1ZXC0</accession>
<evidence type="ECO:0000259" key="4">
    <source>
        <dbReference type="PROSITE" id="PS50932"/>
    </source>
</evidence>
<proteinExistence type="predicted"/>
<sequence length="328" mass="34543">MRRPPTITEVARELGVSASTVSRAFTAPRLLRPETVERVTRTAAAMGYVPNAHARALSTGLQHTLGVVVPDIANPFFPPLLRSAQRTAEDLGYAVIAADSDGDPERELRLVQRLAPQVQGLVVVGPRASASDVAAIAQRQRIVYVNRDVDGTSRVLASAERALTAGIEHLLGLGHRRFAYVGGPRLAWAHQERLACVSATLRERAEHVAVVETATGTYAEAFGTGEALIAESVTAVVAFDDVIAHGVVDSLVARGRGVPQDVSVLGCDDTIAVTTHPPLSSIALRVTEAGRLAVETLVGSPARMLLPPGRSVLDGELVLRATTGPPPG</sequence>
<evidence type="ECO:0000256" key="1">
    <source>
        <dbReference type="ARBA" id="ARBA00023015"/>
    </source>
</evidence>
<dbReference type="Proteomes" id="UP000245166">
    <property type="component" value="Unassembled WGS sequence"/>
</dbReference>
<dbReference type="SUPFAM" id="SSF53822">
    <property type="entry name" value="Periplasmic binding protein-like I"/>
    <property type="match status" value="1"/>
</dbReference>
<dbReference type="SMART" id="SM00354">
    <property type="entry name" value="HTH_LACI"/>
    <property type="match status" value="1"/>
</dbReference>
<dbReference type="Gene3D" id="3.40.50.2300">
    <property type="match status" value="2"/>
</dbReference>
<dbReference type="Pfam" id="PF00356">
    <property type="entry name" value="LacI"/>
    <property type="match status" value="1"/>
</dbReference>
<feature type="domain" description="HTH lacI-type" evidence="4">
    <location>
        <begin position="5"/>
        <end position="59"/>
    </location>
</feature>
<dbReference type="CDD" id="cd06267">
    <property type="entry name" value="PBP1_LacI_sugar_binding-like"/>
    <property type="match status" value="1"/>
</dbReference>
<dbReference type="EMBL" id="PYHR01000002">
    <property type="protein sequence ID" value="PWD51637.1"/>
    <property type="molecule type" value="Genomic_DNA"/>
</dbReference>
<dbReference type="GO" id="GO:0000976">
    <property type="term" value="F:transcription cis-regulatory region binding"/>
    <property type="evidence" value="ECO:0007669"/>
    <property type="project" value="TreeGrafter"/>
</dbReference>
<organism evidence="5 6">
    <name type="scientific">Serinibacter arcticus</name>
    <dbReference type="NCBI Taxonomy" id="1655435"/>
    <lineage>
        <taxon>Bacteria</taxon>
        <taxon>Bacillati</taxon>
        <taxon>Actinomycetota</taxon>
        <taxon>Actinomycetes</taxon>
        <taxon>Micrococcales</taxon>
        <taxon>Beutenbergiaceae</taxon>
        <taxon>Serinibacter</taxon>
    </lineage>
</organism>
<name>A0A2U1ZXC0_9MICO</name>
<evidence type="ECO:0000313" key="6">
    <source>
        <dbReference type="Proteomes" id="UP000245166"/>
    </source>
</evidence>
<dbReference type="GO" id="GO:0003700">
    <property type="term" value="F:DNA-binding transcription factor activity"/>
    <property type="evidence" value="ECO:0007669"/>
    <property type="project" value="TreeGrafter"/>
</dbReference>
<gene>
    <name evidence="5" type="ORF">C8046_14280</name>
</gene>
<comment type="caution">
    <text evidence="5">The sequence shown here is derived from an EMBL/GenBank/DDBJ whole genome shotgun (WGS) entry which is preliminary data.</text>
</comment>
<reference evidence="5 6" key="1">
    <citation type="submission" date="2018-03" db="EMBL/GenBank/DDBJ databases">
        <title>Genome assembly of novel Miniimonas species PCH200.</title>
        <authorList>
            <person name="Thakur V."/>
            <person name="Kumar V."/>
            <person name="Singh D."/>
        </authorList>
    </citation>
    <scope>NUCLEOTIDE SEQUENCE [LARGE SCALE GENOMIC DNA]</scope>
    <source>
        <strain evidence="5 6">PCH200</strain>
    </source>
</reference>
<dbReference type="OrthoDB" id="3258243at2"/>
<protein>
    <submittedName>
        <fullName evidence="5">LacI family transcriptional regulator</fullName>
    </submittedName>
</protein>